<dbReference type="InterPro" id="IPR018445">
    <property type="entry name" value="Put_Phosphate_transp_reg"/>
</dbReference>
<dbReference type="InterPro" id="IPR038078">
    <property type="entry name" value="PhoU-like_sf"/>
</dbReference>
<dbReference type="SUPFAM" id="SSF109755">
    <property type="entry name" value="PhoU-like"/>
    <property type="match status" value="1"/>
</dbReference>
<name>A0A9D0ZXD4_9FIRM</name>
<proteinExistence type="inferred from homology"/>
<dbReference type="AlphaFoldDB" id="A0A9D0ZXD4"/>
<dbReference type="PANTHER" id="PTHR37298:SF1">
    <property type="entry name" value="UPF0111 PROTEIN YKAA"/>
    <property type="match status" value="1"/>
</dbReference>
<comment type="similarity">
    <text evidence="1">Belongs to the UPF0111 family.</text>
</comment>
<evidence type="ECO:0000313" key="3">
    <source>
        <dbReference type="Proteomes" id="UP000886886"/>
    </source>
</evidence>
<comment type="caution">
    <text evidence="2">The sequence shown here is derived from an EMBL/GenBank/DDBJ whole genome shotgun (WGS) entry which is preliminary data.</text>
</comment>
<dbReference type="InterPro" id="IPR052912">
    <property type="entry name" value="UPF0111_domain"/>
</dbReference>
<reference evidence="2" key="1">
    <citation type="submission" date="2020-10" db="EMBL/GenBank/DDBJ databases">
        <authorList>
            <person name="Gilroy R."/>
        </authorList>
    </citation>
    <scope>NUCLEOTIDE SEQUENCE</scope>
    <source>
        <strain evidence="2">ChiSjej3B21-11622</strain>
    </source>
</reference>
<protein>
    <submittedName>
        <fullName evidence="2">DUF47 domain-containing protein</fullName>
    </submittedName>
</protein>
<reference evidence="2" key="2">
    <citation type="journal article" date="2021" name="PeerJ">
        <title>Extensive microbial diversity within the chicken gut microbiome revealed by metagenomics and culture.</title>
        <authorList>
            <person name="Gilroy R."/>
            <person name="Ravi A."/>
            <person name="Getino M."/>
            <person name="Pursley I."/>
            <person name="Horton D.L."/>
            <person name="Alikhan N.F."/>
            <person name="Baker D."/>
            <person name="Gharbi K."/>
            <person name="Hall N."/>
            <person name="Watson M."/>
            <person name="Adriaenssens E.M."/>
            <person name="Foster-Nyarko E."/>
            <person name="Jarju S."/>
            <person name="Secka A."/>
            <person name="Antonio M."/>
            <person name="Oren A."/>
            <person name="Chaudhuri R.R."/>
            <person name="La Ragione R."/>
            <person name="Hildebrand F."/>
            <person name="Pallen M.J."/>
        </authorList>
    </citation>
    <scope>NUCLEOTIDE SEQUENCE</scope>
    <source>
        <strain evidence="2">ChiSjej3B21-11622</strain>
    </source>
</reference>
<dbReference type="Gene3D" id="1.20.58.220">
    <property type="entry name" value="Phosphate transport system protein phou homolog 2, domain 2"/>
    <property type="match status" value="1"/>
</dbReference>
<organism evidence="2 3">
    <name type="scientific">Candidatus Limivivens merdigallinarum</name>
    <dbReference type="NCBI Taxonomy" id="2840859"/>
    <lineage>
        <taxon>Bacteria</taxon>
        <taxon>Bacillati</taxon>
        <taxon>Bacillota</taxon>
        <taxon>Clostridia</taxon>
        <taxon>Lachnospirales</taxon>
        <taxon>Lachnospiraceae</taxon>
        <taxon>Lachnospiraceae incertae sedis</taxon>
        <taxon>Candidatus Limivivens</taxon>
    </lineage>
</organism>
<accession>A0A9D0ZXD4</accession>
<evidence type="ECO:0000313" key="2">
    <source>
        <dbReference type="EMBL" id="HIQ97347.1"/>
    </source>
</evidence>
<dbReference type="Pfam" id="PF01865">
    <property type="entry name" value="PhoU_div"/>
    <property type="match status" value="1"/>
</dbReference>
<evidence type="ECO:0000256" key="1">
    <source>
        <dbReference type="ARBA" id="ARBA00008591"/>
    </source>
</evidence>
<gene>
    <name evidence="2" type="ORF">IAB26_12385</name>
</gene>
<dbReference type="PANTHER" id="PTHR37298">
    <property type="entry name" value="UPF0111 PROTEIN YKAA"/>
    <property type="match status" value="1"/>
</dbReference>
<dbReference type="Proteomes" id="UP000886886">
    <property type="component" value="Unassembled WGS sequence"/>
</dbReference>
<dbReference type="EMBL" id="DVFT01000182">
    <property type="protein sequence ID" value="HIQ97347.1"/>
    <property type="molecule type" value="Genomic_DNA"/>
</dbReference>
<sequence length="207" mass="24379">MSKKQDTFYFEHFVDCGRLALGAAQFLESILTDFDPKKLEKWQDAMHQIEHDADGKKHEITDRLAKAFITPLEREDIVELSYHIDEMTDKLEEVLIRIYINNVQEIRPEALQMLRSVVKCLEEVCALLEELSDFRHSKKMKERIIRINSMEEEVDRLFISAMRKLHTEEKEALQVLAWREIYEYLEKCADSCEHVADSVEGIVMKNS</sequence>